<keyword evidence="2" id="KW-1185">Reference proteome</keyword>
<protein>
    <submittedName>
        <fullName evidence="1">Uncharacterized protein</fullName>
    </submittedName>
</protein>
<name>A0A7W7GB55_9ACTN</name>
<gene>
    <name evidence="1" type="ORF">BJ982_006267</name>
</gene>
<evidence type="ECO:0000313" key="2">
    <source>
        <dbReference type="Proteomes" id="UP000542210"/>
    </source>
</evidence>
<dbReference type="AlphaFoldDB" id="A0A7W7GB55"/>
<sequence>MTGAGEAAGATTATAHLQALGDSLRARGLHARVGETSGGLPQLIVLSTAAPSLSEVVFAARSEGSWWFWWSWAERIAPVEELATAVTRVCGVLTPAGRVRE</sequence>
<organism evidence="1 2">
    <name type="scientific">Sphaerisporangium siamense</name>
    <dbReference type="NCBI Taxonomy" id="795645"/>
    <lineage>
        <taxon>Bacteria</taxon>
        <taxon>Bacillati</taxon>
        <taxon>Actinomycetota</taxon>
        <taxon>Actinomycetes</taxon>
        <taxon>Streptosporangiales</taxon>
        <taxon>Streptosporangiaceae</taxon>
        <taxon>Sphaerisporangium</taxon>
    </lineage>
</organism>
<evidence type="ECO:0000313" key="1">
    <source>
        <dbReference type="EMBL" id="MBB4704723.1"/>
    </source>
</evidence>
<dbReference type="Proteomes" id="UP000542210">
    <property type="component" value="Unassembled WGS sequence"/>
</dbReference>
<proteinExistence type="predicted"/>
<reference evidence="1 2" key="1">
    <citation type="submission" date="2020-08" db="EMBL/GenBank/DDBJ databases">
        <title>Sequencing the genomes of 1000 actinobacteria strains.</title>
        <authorList>
            <person name="Klenk H.-P."/>
        </authorList>
    </citation>
    <scope>NUCLEOTIDE SEQUENCE [LARGE SCALE GENOMIC DNA]</scope>
    <source>
        <strain evidence="1 2">DSM 45784</strain>
    </source>
</reference>
<comment type="caution">
    <text evidence="1">The sequence shown here is derived from an EMBL/GenBank/DDBJ whole genome shotgun (WGS) entry which is preliminary data.</text>
</comment>
<dbReference type="RefSeq" id="WP_184885947.1">
    <property type="nucleotide sequence ID" value="NZ_BOOV01000019.1"/>
</dbReference>
<accession>A0A7W7GB55</accession>
<dbReference type="EMBL" id="JACHND010000001">
    <property type="protein sequence ID" value="MBB4704723.1"/>
    <property type="molecule type" value="Genomic_DNA"/>
</dbReference>